<dbReference type="Gene3D" id="6.10.340.10">
    <property type="match status" value="1"/>
</dbReference>
<organism evidence="13 14">
    <name type="scientific">Thalassococcus profundi</name>
    <dbReference type="NCBI Taxonomy" id="2282382"/>
    <lineage>
        <taxon>Bacteria</taxon>
        <taxon>Pseudomonadati</taxon>
        <taxon>Pseudomonadota</taxon>
        <taxon>Alphaproteobacteria</taxon>
        <taxon>Rhodobacterales</taxon>
        <taxon>Roseobacteraceae</taxon>
        <taxon>Thalassococcus</taxon>
    </lineage>
</organism>
<dbReference type="PANTHER" id="PTHR45436">
    <property type="entry name" value="SENSOR HISTIDINE KINASE YKOH"/>
    <property type="match status" value="1"/>
</dbReference>
<evidence type="ECO:0000256" key="3">
    <source>
        <dbReference type="ARBA" id="ARBA00012438"/>
    </source>
</evidence>
<dbReference type="PANTHER" id="PTHR45436:SF8">
    <property type="entry name" value="HISTIDINE KINASE"/>
    <property type="match status" value="1"/>
</dbReference>
<evidence type="ECO:0000256" key="7">
    <source>
        <dbReference type="ARBA" id="ARBA00022777"/>
    </source>
</evidence>
<dbReference type="InterPro" id="IPR003661">
    <property type="entry name" value="HisK_dim/P_dom"/>
</dbReference>
<keyword evidence="14" id="KW-1185">Reference proteome</keyword>
<comment type="caution">
    <text evidence="13">The sequence shown here is derived from an EMBL/GenBank/DDBJ whole genome shotgun (WGS) entry which is preliminary data.</text>
</comment>
<dbReference type="GO" id="GO:0000155">
    <property type="term" value="F:phosphorelay sensor kinase activity"/>
    <property type="evidence" value="ECO:0007669"/>
    <property type="project" value="InterPro"/>
</dbReference>
<dbReference type="Gene3D" id="3.30.565.10">
    <property type="entry name" value="Histidine kinase-like ATPase, C-terminal domain"/>
    <property type="match status" value="1"/>
</dbReference>
<dbReference type="SUPFAM" id="SSF55874">
    <property type="entry name" value="ATPase domain of HSP90 chaperone/DNA topoisomerase II/histidine kinase"/>
    <property type="match status" value="1"/>
</dbReference>
<proteinExistence type="predicted"/>
<dbReference type="SMART" id="SM00387">
    <property type="entry name" value="HATPase_c"/>
    <property type="match status" value="1"/>
</dbReference>
<dbReference type="SUPFAM" id="SSF47384">
    <property type="entry name" value="Homodimeric domain of signal transducing histidine kinase"/>
    <property type="match status" value="1"/>
</dbReference>
<dbReference type="Proteomes" id="UP000253977">
    <property type="component" value="Unassembled WGS sequence"/>
</dbReference>
<keyword evidence="7 13" id="KW-0418">Kinase</keyword>
<keyword evidence="4" id="KW-0597">Phosphoprotein</keyword>
<dbReference type="InterPro" id="IPR003660">
    <property type="entry name" value="HAMP_dom"/>
</dbReference>
<dbReference type="GO" id="GO:0005886">
    <property type="term" value="C:plasma membrane"/>
    <property type="evidence" value="ECO:0007669"/>
    <property type="project" value="TreeGrafter"/>
</dbReference>
<evidence type="ECO:0000256" key="2">
    <source>
        <dbReference type="ARBA" id="ARBA00004370"/>
    </source>
</evidence>
<evidence type="ECO:0000256" key="5">
    <source>
        <dbReference type="ARBA" id="ARBA00022679"/>
    </source>
</evidence>
<evidence type="ECO:0000256" key="1">
    <source>
        <dbReference type="ARBA" id="ARBA00000085"/>
    </source>
</evidence>
<dbReference type="InterPro" id="IPR003594">
    <property type="entry name" value="HATPase_dom"/>
</dbReference>
<evidence type="ECO:0000313" key="14">
    <source>
        <dbReference type="Proteomes" id="UP000253977"/>
    </source>
</evidence>
<dbReference type="SMART" id="SM00388">
    <property type="entry name" value="HisKA"/>
    <property type="match status" value="1"/>
</dbReference>
<dbReference type="InterPro" id="IPR036097">
    <property type="entry name" value="HisK_dim/P_sf"/>
</dbReference>
<dbReference type="OrthoDB" id="9815202at2"/>
<keyword evidence="8 10" id="KW-1133">Transmembrane helix</keyword>
<evidence type="ECO:0000313" key="13">
    <source>
        <dbReference type="EMBL" id="RDD67322.1"/>
    </source>
</evidence>
<comment type="subcellular location">
    <subcellularLocation>
        <location evidence="2">Membrane</location>
    </subcellularLocation>
</comment>
<keyword evidence="5" id="KW-0808">Transferase</keyword>
<dbReference type="InterPro" id="IPR050428">
    <property type="entry name" value="TCS_sensor_his_kinase"/>
</dbReference>
<dbReference type="InterPro" id="IPR036890">
    <property type="entry name" value="HATPase_C_sf"/>
</dbReference>
<evidence type="ECO:0000256" key="6">
    <source>
        <dbReference type="ARBA" id="ARBA00022692"/>
    </source>
</evidence>
<keyword evidence="9" id="KW-0902">Two-component regulatory system</keyword>
<dbReference type="AlphaFoldDB" id="A0A369TQZ4"/>
<evidence type="ECO:0000259" key="12">
    <source>
        <dbReference type="PROSITE" id="PS50885"/>
    </source>
</evidence>
<evidence type="ECO:0000259" key="11">
    <source>
        <dbReference type="PROSITE" id="PS50109"/>
    </source>
</evidence>
<evidence type="ECO:0000256" key="8">
    <source>
        <dbReference type="ARBA" id="ARBA00022989"/>
    </source>
</evidence>
<dbReference type="InterPro" id="IPR005467">
    <property type="entry name" value="His_kinase_dom"/>
</dbReference>
<comment type="catalytic activity">
    <reaction evidence="1">
        <text>ATP + protein L-histidine = ADP + protein N-phospho-L-histidine.</text>
        <dbReference type="EC" id="2.7.13.3"/>
    </reaction>
</comment>
<evidence type="ECO:0000256" key="4">
    <source>
        <dbReference type="ARBA" id="ARBA00022553"/>
    </source>
</evidence>
<feature type="transmembrane region" description="Helical" evidence="10">
    <location>
        <begin position="146"/>
        <end position="170"/>
    </location>
</feature>
<dbReference type="CDD" id="cd00082">
    <property type="entry name" value="HisKA"/>
    <property type="match status" value="1"/>
</dbReference>
<dbReference type="PROSITE" id="PS50109">
    <property type="entry name" value="HIS_KIN"/>
    <property type="match status" value="1"/>
</dbReference>
<feature type="domain" description="Histidine kinase" evidence="11">
    <location>
        <begin position="233"/>
        <end position="444"/>
    </location>
</feature>
<dbReference type="PROSITE" id="PS50885">
    <property type="entry name" value="HAMP"/>
    <property type="match status" value="1"/>
</dbReference>
<dbReference type="RefSeq" id="WP_114510071.1">
    <property type="nucleotide sequence ID" value="NZ_QPMK01000003.1"/>
</dbReference>
<evidence type="ECO:0000256" key="9">
    <source>
        <dbReference type="ARBA" id="ARBA00023012"/>
    </source>
</evidence>
<accession>A0A369TQZ4</accession>
<sequence>MSRLLRSTPLRLALGLVLLFSVVSLLSLATSYVITQRSFEDTIREDLRQDMTGFRAAPSGAALAQLVEAEAAETDPNRLVLSYYAANRQHYGNAFIARDDEGYHIVSLGEDRAGLPGRYLALTARLYGGQLTIARSRAEIDALRGVFLNILALSLLPTVLIAVSGGLYFARRSARQVAVIGDDLDRLTTGTLSARIGDTPGWGEDLAQIARKIDQMARAQEASVETLRQVSSDIAHDLKTPIQRVALHLDDLAERHALDSEAQEKVAEARAELEDIVSVFHALLQIAQVEAGTPRSRFATVDLAQLCRTFHEVFEPSAAENGQSLTLDLPADADTIPVTGDRNLLGQAVANLIENAMRHTPSGTAITLGASNGPHPVLWVADTGPGIPEPERGLVLQRLYRLDRSRGTPGSGLGLSLVEVVASLHEARLELSDKAPGLRVSLRF</sequence>
<dbReference type="Pfam" id="PF00512">
    <property type="entry name" value="HisKA"/>
    <property type="match status" value="1"/>
</dbReference>
<keyword evidence="10" id="KW-0472">Membrane</keyword>
<dbReference type="EC" id="2.7.13.3" evidence="3"/>
<dbReference type="EMBL" id="QPMK01000003">
    <property type="protein sequence ID" value="RDD67322.1"/>
    <property type="molecule type" value="Genomic_DNA"/>
</dbReference>
<reference evidence="13 14" key="1">
    <citation type="submission" date="2018-07" db="EMBL/GenBank/DDBJ databases">
        <title>Thalassococcus profundi sp. nov., a marine bacterium isolated from deep seawater of Okinawa Trough.</title>
        <authorList>
            <person name="Yu M."/>
        </authorList>
    </citation>
    <scope>NUCLEOTIDE SEQUENCE [LARGE SCALE GENOMIC DNA]</scope>
    <source>
        <strain evidence="13 14">WRAS1</strain>
    </source>
</reference>
<evidence type="ECO:0000256" key="10">
    <source>
        <dbReference type="SAM" id="Phobius"/>
    </source>
</evidence>
<feature type="domain" description="HAMP" evidence="12">
    <location>
        <begin position="171"/>
        <end position="225"/>
    </location>
</feature>
<keyword evidence="6 10" id="KW-0812">Transmembrane</keyword>
<name>A0A369TQZ4_9RHOB</name>
<protein>
    <recommendedName>
        <fullName evidence="3">histidine kinase</fullName>
        <ecNumber evidence="3">2.7.13.3</ecNumber>
    </recommendedName>
</protein>
<gene>
    <name evidence="13" type="ORF">DU478_06225</name>
</gene>
<dbReference type="Pfam" id="PF02518">
    <property type="entry name" value="HATPase_c"/>
    <property type="match status" value="1"/>
</dbReference>